<evidence type="ECO:0000313" key="2">
    <source>
        <dbReference type="EMBL" id="CAE0369368.1"/>
    </source>
</evidence>
<evidence type="ECO:0000256" key="1">
    <source>
        <dbReference type="SAM" id="MobiDB-lite"/>
    </source>
</evidence>
<reference evidence="2" key="1">
    <citation type="submission" date="2021-01" db="EMBL/GenBank/DDBJ databases">
        <authorList>
            <person name="Corre E."/>
            <person name="Pelletier E."/>
            <person name="Niang G."/>
            <person name="Scheremetjew M."/>
            <person name="Finn R."/>
            <person name="Kale V."/>
            <person name="Holt S."/>
            <person name="Cochrane G."/>
            <person name="Meng A."/>
            <person name="Brown T."/>
            <person name="Cohen L."/>
        </authorList>
    </citation>
    <scope>NUCLEOTIDE SEQUENCE</scope>
    <source>
        <strain evidence="2">CCMP1510</strain>
    </source>
</reference>
<organism evidence="2">
    <name type="scientific">Aureoumbra lagunensis</name>
    <dbReference type="NCBI Taxonomy" id="44058"/>
    <lineage>
        <taxon>Eukaryota</taxon>
        <taxon>Sar</taxon>
        <taxon>Stramenopiles</taxon>
        <taxon>Ochrophyta</taxon>
        <taxon>Pelagophyceae</taxon>
        <taxon>Pelagomonadales</taxon>
        <taxon>Aureoumbra</taxon>
    </lineage>
</organism>
<protein>
    <submittedName>
        <fullName evidence="2">Uncharacterized protein</fullName>
    </submittedName>
</protein>
<feature type="region of interest" description="Disordered" evidence="1">
    <location>
        <begin position="243"/>
        <end position="290"/>
    </location>
</feature>
<dbReference type="AlphaFoldDB" id="A0A7S3K0D8"/>
<dbReference type="SUPFAM" id="SSF48403">
    <property type="entry name" value="Ankyrin repeat"/>
    <property type="match status" value="1"/>
</dbReference>
<gene>
    <name evidence="2" type="ORF">ALAG00032_LOCUS10131</name>
</gene>
<proteinExistence type="predicted"/>
<dbReference type="InterPro" id="IPR036770">
    <property type="entry name" value="Ankyrin_rpt-contain_sf"/>
</dbReference>
<accession>A0A7S3K0D8</accession>
<name>A0A7S3K0D8_9STRA</name>
<dbReference type="EMBL" id="HBIJ01015160">
    <property type="protein sequence ID" value="CAE0369368.1"/>
    <property type="molecule type" value="Transcribed_RNA"/>
</dbReference>
<sequence>MMRQKKLVELLLLVGVDPSKKDETGFTPLQLAQDRENFVVTEKLREPRPLLDTRRANMAALCAKRKVVNYKQRPPRPLEIRFDSDPDEAETTFMLDENSLQGHNQKNIGPEDAARKIAQDYTTQELKNIRFPPLPRGMVLPEFLILPYAKSNLGNNLKVSQLHNLMFTLNEAARHAERRSGLTQFQFYAQSKKLLAEADDLENEFDFRSQDDAVLIRAAGLLPILESANQIYQPPCFSSSSFSSSSSSKIDSRTDAQPSSFPLPKIEWTSNERRNIPATTENEEKKVQQI</sequence>